<dbReference type="STRING" id="1117647.M5M_16590"/>
<evidence type="ECO:0000313" key="1">
    <source>
        <dbReference type="EMBL" id="AFV00449.2"/>
    </source>
</evidence>
<accession>K4KQP6</accession>
<dbReference type="GO" id="GO:0005975">
    <property type="term" value="P:carbohydrate metabolic process"/>
    <property type="evidence" value="ECO:0007669"/>
    <property type="project" value="InterPro"/>
</dbReference>
<keyword evidence="2" id="KW-1185">Reference proteome</keyword>
<gene>
    <name evidence="1" type="ordered locus">M5M_16590</name>
</gene>
<dbReference type="HOGENOM" id="CLU_483034_0_0_6"/>
<reference evidence="1 2" key="1">
    <citation type="journal article" date="2013" name="Genome Announc.">
        <title>Complete genome sequence of Simiduia agarivorans SA1(T), a marine bacterium able to degrade a variety of polysaccharides.</title>
        <authorList>
            <person name="Lin S.Y."/>
            <person name="Shieh W.Y."/>
            <person name="Chen J.S."/>
            <person name="Tang S.L."/>
        </authorList>
    </citation>
    <scope>NUCLEOTIDE SEQUENCE [LARGE SCALE GENOMIC DNA]</scope>
    <source>
        <strain evidence="2">DSM 21679 / JCM 13881 / BCRC 17597 / SA1</strain>
    </source>
</reference>
<dbReference type="AlphaFoldDB" id="K4KQP6"/>
<evidence type="ECO:0000313" key="2">
    <source>
        <dbReference type="Proteomes" id="UP000000466"/>
    </source>
</evidence>
<dbReference type="Proteomes" id="UP000000466">
    <property type="component" value="Chromosome"/>
</dbReference>
<dbReference type="OrthoDB" id="9757939at2"/>
<dbReference type="RefSeq" id="WP_016389790.1">
    <property type="nucleotide sequence ID" value="NC_018868.3"/>
</dbReference>
<protein>
    <submittedName>
        <fullName evidence="1">Uncharacterized protein</fullName>
    </submittedName>
</protein>
<sequence length="564" mass="63490">MYQAPQPVKFSPKKINRYDFSADSVALSGELGERLARSIQRISHEAPFSEEYLLKQIKTDPQTWTNFPCCHGDVAGRWLWAQALAHSDCTEAPADVVSLAHKAIAHQQADGHFGNETIAPGVETMLGAYGNGWMLKGLSVLASLFPDAKLETAVRQHVQWYIDQYPYWEEVARNIRERDTEYYAVTPSGYFHGLAGLSSAYQITGDERILTLARQFMPNVASLAEADHSHSYLTVRRGCLEFAERGGDTGMVAAIEKELEQVWREFVMESGGIPERFVKFGKDHIHDDEACSHADWMLLCLKLHKLTGKDAWLERGILCLENQFFYNQTINGGFGARLIYQNRYLQMGKEGYWCCSLYGPSVMLEAASYFVQRDGDTLSVLHPIEGTFTFGDQTVNLSWSADYRQFIVDLSQAPAIQKVNLREPSWASWHAGQYNHTHTYTAHWKFWNATPGKAPEPVTAESGNVYTQFLGPWMLAARAAQNVDIPTLPMRAMASGAAIDGLEIRTMKGLPQTSKTLMAVAPSDVQINQYDVFSWPNQPGNQIMLYPLKDKESPDNMKTWFKAL</sequence>
<dbReference type="SUPFAM" id="SSF48208">
    <property type="entry name" value="Six-hairpin glycosidases"/>
    <property type="match status" value="1"/>
</dbReference>
<dbReference type="EMBL" id="CP003746">
    <property type="protein sequence ID" value="AFV00449.2"/>
    <property type="molecule type" value="Genomic_DNA"/>
</dbReference>
<dbReference type="KEGG" id="saga:M5M_16590"/>
<dbReference type="eggNOG" id="COG3533">
    <property type="taxonomic scope" value="Bacteria"/>
</dbReference>
<organism evidence="1 2">
    <name type="scientific">Simiduia agarivorans (strain DSM 21679 / JCM 13881 / BCRC 17597 / SA1)</name>
    <dbReference type="NCBI Taxonomy" id="1117647"/>
    <lineage>
        <taxon>Bacteria</taxon>
        <taxon>Pseudomonadati</taxon>
        <taxon>Pseudomonadota</taxon>
        <taxon>Gammaproteobacteria</taxon>
        <taxon>Cellvibrionales</taxon>
        <taxon>Cellvibrionaceae</taxon>
        <taxon>Simiduia</taxon>
    </lineage>
</organism>
<name>K4KQP6_SIMAS</name>
<dbReference type="InterPro" id="IPR008928">
    <property type="entry name" value="6-hairpin_glycosidase_sf"/>
</dbReference>
<proteinExistence type="predicted"/>